<keyword evidence="1" id="KW-0175">Coiled coil</keyword>
<dbReference type="Proteomes" id="UP000656274">
    <property type="component" value="Unassembled WGS sequence"/>
</dbReference>
<dbReference type="Gene3D" id="1.10.287.1490">
    <property type="match status" value="1"/>
</dbReference>
<dbReference type="EMBL" id="JADFTZ010000001">
    <property type="protein sequence ID" value="MBE9575147.1"/>
    <property type="molecule type" value="Genomic_DNA"/>
</dbReference>
<accession>A0ABR9WML3</accession>
<dbReference type="InterPro" id="IPR003743">
    <property type="entry name" value="Zf-RING_7"/>
</dbReference>
<dbReference type="PANTHER" id="PTHR39082">
    <property type="entry name" value="PHOSPHOLIPASE C-BETA-2-RELATED"/>
    <property type="match status" value="1"/>
</dbReference>
<dbReference type="InterPro" id="IPR052376">
    <property type="entry name" value="Oxidative_Scav/Glycosyltrans"/>
</dbReference>
<gene>
    <name evidence="3" type="ORF">IM755_00330</name>
</gene>
<evidence type="ECO:0000259" key="2">
    <source>
        <dbReference type="Pfam" id="PF02591"/>
    </source>
</evidence>
<feature type="coiled-coil region" evidence="1">
    <location>
        <begin position="40"/>
        <end position="139"/>
    </location>
</feature>
<reference evidence="3 4" key="1">
    <citation type="submission" date="2020-10" db="EMBL/GenBank/DDBJ databases">
        <title>The genome sequence of Flavobacterium aquaticum 1Y8A.</title>
        <authorList>
            <person name="Liu Y."/>
        </authorList>
    </citation>
    <scope>NUCLEOTIDE SEQUENCE [LARGE SCALE GENOMIC DNA]</scope>
    <source>
        <strain evidence="3 4">1Y8A</strain>
    </source>
</reference>
<comment type="caution">
    <text evidence="3">The sequence shown here is derived from an EMBL/GenBank/DDBJ whole genome shotgun (WGS) entry which is preliminary data.</text>
</comment>
<organism evidence="3 4">
    <name type="scientific">Flavobacterium proteolyticum</name>
    <dbReference type="NCBI Taxonomy" id="2911683"/>
    <lineage>
        <taxon>Bacteria</taxon>
        <taxon>Pseudomonadati</taxon>
        <taxon>Bacteroidota</taxon>
        <taxon>Flavobacteriia</taxon>
        <taxon>Flavobacteriales</taxon>
        <taxon>Flavobacteriaceae</taxon>
        <taxon>Flavobacterium</taxon>
    </lineage>
</organism>
<proteinExistence type="predicted"/>
<sequence length="259" mass="29643">MATIKELNVEDKLRALYALQLVDSKIDEIRNVRGELPLEVEDLEDEVAGLSTRLEKLKSDLETIDEQIKVKKNAIDEHKAAIKKYLEQQKNVRNNREFNSLTKEVEFQELEIQLAEKHIKEMKASIEHKKEVVAQTKEKLDGKQTHLKHKKAELSDIMAETEKEENFLLGKSEELRGQIEERLLAAYDRIRNSVRNGLAVVSIERGASAGSFFTIPPQTQMEIAARKKIITDEHSGRILVDGVLADEEKEKMEKLFASI</sequence>
<keyword evidence="4" id="KW-1185">Reference proteome</keyword>
<evidence type="ECO:0000256" key="1">
    <source>
        <dbReference type="SAM" id="Coils"/>
    </source>
</evidence>
<feature type="domain" description="C4-type zinc ribbon" evidence="2">
    <location>
        <begin position="209"/>
        <end position="239"/>
    </location>
</feature>
<protein>
    <recommendedName>
        <fullName evidence="2">C4-type zinc ribbon domain-containing protein</fullName>
    </recommendedName>
</protein>
<evidence type="ECO:0000313" key="3">
    <source>
        <dbReference type="EMBL" id="MBE9575147.1"/>
    </source>
</evidence>
<name>A0ABR9WML3_9FLAO</name>
<dbReference type="RefSeq" id="WP_194093104.1">
    <property type="nucleotide sequence ID" value="NZ_JADFTZ010000001.1"/>
</dbReference>
<dbReference type="Pfam" id="PF02591">
    <property type="entry name" value="Zn_ribbon_9"/>
    <property type="match status" value="1"/>
</dbReference>
<dbReference type="PANTHER" id="PTHR39082:SF1">
    <property type="entry name" value="SCAVENGER RECEPTOR CLASS A MEMBER 3"/>
    <property type="match status" value="1"/>
</dbReference>
<evidence type="ECO:0000313" key="4">
    <source>
        <dbReference type="Proteomes" id="UP000656274"/>
    </source>
</evidence>